<protein>
    <submittedName>
        <fullName evidence="4">Alpha/beta hydrolase</fullName>
    </submittedName>
</protein>
<dbReference type="Pfam" id="PF12697">
    <property type="entry name" value="Abhydrolase_6"/>
    <property type="match status" value="1"/>
</dbReference>
<keyword evidence="5" id="KW-1185">Reference proteome</keyword>
<dbReference type="GO" id="GO:0052689">
    <property type="term" value="F:carboxylic ester hydrolase activity"/>
    <property type="evidence" value="ECO:0007669"/>
    <property type="project" value="UniProtKB-ARBA"/>
</dbReference>
<proteinExistence type="inferred from homology"/>
<dbReference type="OrthoDB" id="9796609at2"/>
<organism evidence="4 5">
    <name type="scientific">Streptomyces palmae</name>
    <dbReference type="NCBI Taxonomy" id="1701085"/>
    <lineage>
        <taxon>Bacteria</taxon>
        <taxon>Bacillati</taxon>
        <taxon>Actinomycetota</taxon>
        <taxon>Actinomycetes</taxon>
        <taxon>Kitasatosporales</taxon>
        <taxon>Streptomycetaceae</taxon>
        <taxon>Streptomyces</taxon>
    </lineage>
</organism>
<keyword evidence="1 4" id="KW-0378">Hydrolase</keyword>
<comment type="similarity">
    <text evidence="2">Belongs to the AB hydrolase superfamily. FUS2 hydrolase family.</text>
</comment>
<dbReference type="RefSeq" id="WP_135339112.1">
    <property type="nucleotide sequence ID" value="NZ_JBHLTX010000054.1"/>
</dbReference>
<evidence type="ECO:0000256" key="2">
    <source>
        <dbReference type="ARBA" id="ARBA00038115"/>
    </source>
</evidence>
<dbReference type="InterPro" id="IPR029058">
    <property type="entry name" value="AB_hydrolase_fold"/>
</dbReference>
<evidence type="ECO:0000256" key="1">
    <source>
        <dbReference type="ARBA" id="ARBA00022801"/>
    </source>
</evidence>
<dbReference type="InterPro" id="IPR050261">
    <property type="entry name" value="FrsA_esterase"/>
</dbReference>
<accession>A0A4Z0H7Q9</accession>
<evidence type="ECO:0000313" key="5">
    <source>
        <dbReference type="Proteomes" id="UP000297948"/>
    </source>
</evidence>
<name>A0A4Z0H7Q9_9ACTN</name>
<evidence type="ECO:0000313" key="4">
    <source>
        <dbReference type="EMBL" id="TGB10568.1"/>
    </source>
</evidence>
<dbReference type="InterPro" id="IPR000073">
    <property type="entry name" value="AB_hydrolase_1"/>
</dbReference>
<dbReference type="PANTHER" id="PTHR22946:SF9">
    <property type="entry name" value="POLYKETIDE TRANSFERASE AF380"/>
    <property type="match status" value="1"/>
</dbReference>
<dbReference type="Proteomes" id="UP000297948">
    <property type="component" value="Unassembled WGS sequence"/>
</dbReference>
<dbReference type="AlphaFoldDB" id="A0A4Z0H7Q9"/>
<comment type="caution">
    <text evidence="4">The sequence shown here is derived from an EMBL/GenBank/DDBJ whole genome shotgun (WGS) entry which is preliminary data.</text>
</comment>
<dbReference type="Gene3D" id="3.40.50.1820">
    <property type="entry name" value="alpha/beta hydrolase"/>
    <property type="match status" value="1"/>
</dbReference>
<gene>
    <name evidence="4" type="ORF">E4099_12635</name>
</gene>
<sequence length="339" mass="37252">MTGTDNSGTGEAEPRRVILLRRLGHALVAPVAPLAGIAFGVRHAYMVYHPPRPTGKQRTPANKKLPMRTMTVTTTRDAVPLRAWVVPGRGPHTVIVCHGMGRTKSMALGHIELLHKAGHHVVAYDMRNHGESGGDRRYGDQSETFTSDLRDVLDAVSADPELGGGSLALLGFSFSTWPSLRVLPDSRVAAVVVEGGPALDVAGGLGHFAGLRRNQLRAWMRGPVSFAAYRWTFRAFSMHMLRLRDWPPDLSSVSTRLMFIGGAQDTVVQAEQVKRMARHCPKATWWLAPNAMHMNALRLDRAEYKRRVLPFLHKAFKDADRAGTARSKTARAAEVAAHD</sequence>
<feature type="domain" description="AB hydrolase-1" evidence="3">
    <location>
        <begin position="94"/>
        <end position="297"/>
    </location>
</feature>
<dbReference type="SUPFAM" id="SSF53474">
    <property type="entry name" value="alpha/beta-Hydrolases"/>
    <property type="match status" value="1"/>
</dbReference>
<evidence type="ECO:0000259" key="3">
    <source>
        <dbReference type="Pfam" id="PF12697"/>
    </source>
</evidence>
<dbReference type="EMBL" id="SRID01000092">
    <property type="protein sequence ID" value="TGB10568.1"/>
    <property type="molecule type" value="Genomic_DNA"/>
</dbReference>
<reference evidence="4 5" key="1">
    <citation type="submission" date="2019-03" db="EMBL/GenBank/DDBJ databases">
        <authorList>
            <person name="Gonzalez-Pimentel J.L."/>
        </authorList>
    </citation>
    <scope>NUCLEOTIDE SEQUENCE [LARGE SCALE GENOMIC DNA]</scope>
    <source>
        <strain evidence="4 5">JCM 31289</strain>
    </source>
</reference>
<dbReference type="PANTHER" id="PTHR22946">
    <property type="entry name" value="DIENELACTONE HYDROLASE DOMAIN-CONTAINING PROTEIN-RELATED"/>
    <property type="match status" value="1"/>
</dbReference>